<name>A0ABS6W4T1_9FLAO</name>
<dbReference type="EMBL" id="JAHWDF010000009">
    <property type="protein sequence ID" value="MBW2962099.1"/>
    <property type="molecule type" value="Genomic_DNA"/>
</dbReference>
<accession>A0ABS6W4T1</accession>
<reference evidence="1 2" key="1">
    <citation type="submission" date="2021-07" db="EMBL/GenBank/DDBJ databases">
        <title>Mesonia aestuariivivens sp. nov., isolated from a tidal flat.</title>
        <authorList>
            <person name="Kim Y.-O."/>
            <person name="Yoon J.-H."/>
        </authorList>
    </citation>
    <scope>NUCLEOTIDE SEQUENCE [LARGE SCALE GENOMIC DNA]</scope>
    <source>
        <strain evidence="1 2">JHPTF-M18</strain>
    </source>
</reference>
<comment type="caution">
    <text evidence="1">The sequence shown here is derived from an EMBL/GenBank/DDBJ whole genome shotgun (WGS) entry which is preliminary data.</text>
</comment>
<evidence type="ECO:0008006" key="3">
    <source>
        <dbReference type="Google" id="ProtNLM"/>
    </source>
</evidence>
<dbReference type="Proteomes" id="UP000719267">
    <property type="component" value="Unassembled WGS sequence"/>
</dbReference>
<protein>
    <recommendedName>
        <fullName evidence="3">Short-chain dehydrogenase</fullName>
    </recommendedName>
</protein>
<organism evidence="1 2">
    <name type="scientific">Mesonia aestuariivivens</name>
    <dbReference type="NCBI Taxonomy" id="2796128"/>
    <lineage>
        <taxon>Bacteria</taxon>
        <taxon>Pseudomonadati</taxon>
        <taxon>Bacteroidota</taxon>
        <taxon>Flavobacteriia</taxon>
        <taxon>Flavobacteriales</taxon>
        <taxon>Flavobacteriaceae</taxon>
        <taxon>Mesonia</taxon>
    </lineage>
</organism>
<evidence type="ECO:0000313" key="1">
    <source>
        <dbReference type="EMBL" id="MBW2962099.1"/>
    </source>
</evidence>
<proteinExistence type="predicted"/>
<sequence length="92" mass="10329">MVAIIFPGAIKTNIKKNSGLKETKKDKEEANKYASKVTHPNDAAQQIITAIEKNKYRATIGKDAKFLDKLYRLAPQYAVNLITKKMKSMSQS</sequence>
<evidence type="ECO:0000313" key="2">
    <source>
        <dbReference type="Proteomes" id="UP000719267"/>
    </source>
</evidence>
<dbReference type="RefSeq" id="WP_219040385.1">
    <property type="nucleotide sequence ID" value="NZ_JAHWDF010000009.1"/>
</dbReference>
<keyword evidence="2" id="KW-1185">Reference proteome</keyword>
<gene>
    <name evidence="1" type="ORF">KW502_09830</name>
</gene>